<evidence type="ECO:0000313" key="3">
    <source>
        <dbReference type="Proteomes" id="UP001321749"/>
    </source>
</evidence>
<dbReference type="AlphaFoldDB" id="A0AAV9I0D5"/>
<feature type="region of interest" description="Disordered" evidence="1">
    <location>
        <begin position="910"/>
        <end position="948"/>
    </location>
</feature>
<feature type="compositionally biased region" description="Low complexity" evidence="1">
    <location>
        <begin position="233"/>
        <end position="251"/>
    </location>
</feature>
<dbReference type="EMBL" id="MU864939">
    <property type="protein sequence ID" value="KAK4465466.1"/>
    <property type="molecule type" value="Genomic_DNA"/>
</dbReference>
<feature type="region of interest" description="Disordered" evidence="1">
    <location>
        <begin position="299"/>
        <end position="318"/>
    </location>
</feature>
<evidence type="ECO:0000256" key="1">
    <source>
        <dbReference type="SAM" id="MobiDB-lite"/>
    </source>
</evidence>
<evidence type="ECO:0008006" key="4">
    <source>
        <dbReference type="Google" id="ProtNLM"/>
    </source>
</evidence>
<dbReference type="Proteomes" id="UP001321749">
    <property type="component" value="Unassembled WGS sequence"/>
</dbReference>
<dbReference type="Gene3D" id="3.80.10.10">
    <property type="entry name" value="Ribonuclease Inhibitor"/>
    <property type="match status" value="1"/>
</dbReference>
<organism evidence="2 3">
    <name type="scientific">Cladorrhinum samala</name>
    <dbReference type="NCBI Taxonomy" id="585594"/>
    <lineage>
        <taxon>Eukaryota</taxon>
        <taxon>Fungi</taxon>
        <taxon>Dikarya</taxon>
        <taxon>Ascomycota</taxon>
        <taxon>Pezizomycotina</taxon>
        <taxon>Sordariomycetes</taxon>
        <taxon>Sordariomycetidae</taxon>
        <taxon>Sordariales</taxon>
        <taxon>Podosporaceae</taxon>
        <taxon>Cladorrhinum</taxon>
    </lineage>
</organism>
<dbReference type="InterPro" id="IPR032675">
    <property type="entry name" value="LRR_dom_sf"/>
</dbReference>
<feature type="compositionally biased region" description="Low complexity" evidence="1">
    <location>
        <begin position="518"/>
        <end position="534"/>
    </location>
</feature>
<protein>
    <recommendedName>
        <fullName evidence="4">F-box domain-containing protein</fullName>
    </recommendedName>
</protein>
<keyword evidence="3" id="KW-1185">Reference proteome</keyword>
<dbReference type="SUPFAM" id="SSF52047">
    <property type="entry name" value="RNI-like"/>
    <property type="match status" value="1"/>
</dbReference>
<comment type="caution">
    <text evidence="2">The sequence shown here is derived from an EMBL/GenBank/DDBJ whole genome shotgun (WGS) entry which is preliminary data.</text>
</comment>
<feature type="region of interest" description="Disordered" evidence="1">
    <location>
        <begin position="517"/>
        <end position="538"/>
    </location>
</feature>
<evidence type="ECO:0000313" key="2">
    <source>
        <dbReference type="EMBL" id="KAK4465466.1"/>
    </source>
</evidence>
<gene>
    <name evidence="2" type="ORF">QBC42DRAFT_13194</name>
</gene>
<proteinExistence type="predicted"/>
<sequence>MTTVVCNNPPPPPSSRRISWSWRSHKRRNSESALPAFNQSTNGRASLSAIDNQDASVTRNDAVGSLATDFRNPGEKTVSVTAVVVGRGTLKEGEREAPRNNNRRSTSRPPPAFFNRTYHHQRTVSATATLQRSSFSTDDVALLRPSSTRLRTSTTPTPGVMATAAGPIAATQPWSLQDGIPLAMYPSNDQDFVLRTQRASARMQEMTNTQGGPKKRDMNTAPMIHRPTSYSDNNNNNNHNNNTSNNSNHSNVPSPGVEQLAMYNTPRRLSNSSTVSTASSSGISSREGFDSRIRSASMGSQTSFDSYPSNSPAVTPRSASAYANWQSKGVQGGQYPWQRPAPIKQRRKLAQGELFAALPGEVLELILDELRKLHLKPTSNSCATCWMRNCCSVALSARKFLKYARESLYQHIQLQGHEGPQMKKRTKSTYGSRLTLLRRTLRSNQQIAVIVRSLKPPALPQGVDVVKYNDLVASLVMACPNLERLVGFYPTYNHSFQRLFQALSTRPKLKEMNWILEPSPSQQQQRSRPGGPSQHWGPVDLSSQESRMFLDFHGDWKQLTTLVVHCHLGATVSPPKLLERTIRSLPALKTLVLSHIPSTAFNDSSLLSLPALTKLSLTHCTGVTSAGLSAMATRPNSASLGTLTLMHMNVESLPTLARLFSNLTSLETFNIVQTYAPNMPPDEFMILFPYLACRTLRKLHWDIPYLPNAITAADSILAKSIEAGGFPALRFLCAPNDPEAIFQRLCAPRERLDQPTDRYRGGQVNRPGSAWSGFGSVGGGHARNSSANSWISMTGSFKSSSAPASPLFAPPGGDLSSSMMMMMMPRDNSDLYQARMAAQGRLETARRFPRYFINVFNEDGIVADKLGVGAFMGTVESPIRYVVTADAATGGTDEGGGLVSVEDMLRDDGGEALGLGSEGKDGRDGKKKKSKDAKEDDNDGAKTREGCIGRWNTYSGNVVDKKDKERWWHTERGRWRAVVLS</sequence>
<name>A0AAV9I0D5_9PEZI</name>
<reference evidence="2" key="2">
    <citation type="submission" date="2023-06" db="EMBL/GenBank/DDBJ databases">
        <authorList>
            <consortium name="Lawrence Berkeley National Laboratory"/>
            <person name="Mondo S.J."/>
            <person name="Hensen N."/>
            <person name="Bonometti L."/>
            <person name="Westerberg I."/>
            <person name="Brannstrom I.O."/>
            <person name="Guillou S."/>
            <person name="Cros-Aarteil S."/>
            <person name="Calhoun S."/>
            <person name="Haridas S."/>
            <person name="Kuo A."/>
            <person name="Pangilinan J."/>
            <person name="Riley R."/>
            <person name="Labutti K."/>
            <person name="Andreopoulos B."/>
            <person name="Lipzen A."/>
            <person name="Chen C."/>
            <person name="Yanf M."/>
            <person name="Daum C."/>
            <person name="Ng V."/>
            <person name="Clum A."/>
            <person name="Steindorff A."/>
            <person name="Ohm R."/>
            <person name="Martin F."/>
            <person name="Silar P."/>
            <person name="Natvig D."/>
            <person name="Lalanne C."/>
            <person name="Gautier V."/>
            <person name="Ament-Velasquez S.L."/>
            <person name="Kruys A."/>
            <person name="Hutchinson M.I."/>
            <person name="Powell A.J."/>
            <person name="Barry K."/>
            <person name="Miller A.N."/>
            <person name="Grigoriev I.V."/>
            <person name="Debuchy R."/>
            <person name="Gladieux P."/>
            <person name="Thoren M.H."/>
            <person name="Johannesson H."/>
        </authorList>
    </citation>
    <scope>NUCLEOTIDE SEQUENCE</scope>
    <source>
        <strain evidence="2">PSN324</strain>
    </source>
</reference>
<accession>A0AAV9I0D5</accession>
<feature type="compositionally biased region" description="Basic and acidic residues" evidence="1">
    <location>
        <begin position="89"/>
        <end position="98"/>
    </location>
</feature>
<feature type="compositionally biased region" description="Low complexity" evidence="1">
    <location>
        <begin position="270"/>
        <end position="285"/>
    </location>
</feature>
<feature type="region of interest" description="Disordered" evidence="1">
    <location>
        <begin position="89"/>
        <end position="114"/>
    </location>
</feature>
<reference evidence="2" key="1">
    <citation type="journal article" date="2023" name="Mol. Phylogenet. Evol.">
        <title>Genome-scale phylogeny and comparative genomics of the fungal order Sordariales.</title>
        <authorList>
            <person name="Hensen N."/>
            <person name="Bonometti L."/>
            <person name="Westerberg I."/>
            <person name="Brannstrom I.O."/>
            <person name="Guillou S."/>
            <person name="Cros-Aarteil S."/>
            <person name="Calhoun S."/>
            <person name="Haridas S."/>
            <person name="Kuo A."/>
            <person name="Mondo S."/>
            <person name="Pangilinan J."/>
            <person name="Riley R."/>
            <person name="LaButti K."/>
            <person name="Andreopoulos B."/>
            <person name="Lipzen A."/>
            <person name="Chen C."/>
            <person name="Yan M."/>
            <person name="Daum C."/>
            <person name="Ng V."/>
            <person name="Clum A."/>
            <person name="Steindorff A."/>
            <person name="Ohm R.A."/>
            <person name="Martin F."/>
            <person name="Silar P."/>
            <person name="Natvig D.O."/>
            <person name="Lalanne C."/>
            <person name="Gautier V."/>
            <person name="Ament-Velasquez S.L."/>
            <person name="Kruys A."/>
            <person name="Hutchinson M.I."/>
            <person name="Powell A.J."/>
            <person name="Barry K."/>
            <person name="Miller A.N."/>
            <person name="Grigoriev I.V."/>
            <person name="Debuchy R."/>
            <person name="Gladieux P."/>
            <person name="Hiltunen Thoren M."/>
            <person name="Johannesson H."/>
        </authorList>
    </citation>
    <scope>NUCLEOTIDE SEQUENCE</scope>
    <source>
        <strain evidence="2">PSN324</strain>
    </source>
</reference>
<feature type="region of interest" description="Disordered" evidence="1">
    <location>
        <begin position="203"/>
        <end position="290"/>
    </location>
</feature>